<name>A0A9X4PBG0_9PAST</name>
<proteinExistence type="predicted"/>
<feature type="coiled-coil region" evidence="1">
    <location>
        <begin position="212"/>
        <end position="265"/>
    </location>
</feature>
<keyword evidence="1" id="KW-0175">Coiled coil</keyword>
<sequence>MLWQGVKMNTHFELILNTESKVVACNILDFEYQADTYLAGLTQTFETDEDFIQAKEEIKTLQELESRTKQAIDNVLNGNKEITDLIETAKEIAERFRQARLSREKLVKNKEAEVKQAIIETVIAEIMDVRYKSCSENTISLALEMNIPKSSIAQRIQTASKNKRTLDGLQKAVNAEKTLILAEISQEIARLQSRLTLIPLSHKHLFNDEVRLIASQDDIEQIIAERVEAEKQRELEIKTKAEQEAREKAEREAQLKAEIEAKTNAQANTNAQAHAVTPEPQANQTAVQSENQSSEHHQPVFNFMLQIPFTGTVEQARAYFAPVKALNYQGIRLTKLN</sequence>
<reference evidence="2" key="1">
    <citation type="submission" date="2016-03" db="EMBL/GenBank/DDBJ databases">
        <title>Co-evolution between Pasteurellaceae and their hosts.</title>
        <authorList>
            <person name="Hansen M.J."/>
            <person name="Bojesen A.M."/>
            <person name="Planet P."/>
        </authorList>
    </citation>
    <scope>NUCLEOTIDE SEQUENCE</scope>
    <source>
        <strain evidence="2">146/S8/89</strain>
    </source>
</reference>
<evidence type="ECO:0000256" key="1">
    <source>
        <dbReference type="SAM" id="Coils"/>
    </source>
</evidence>
<comment type="caution">
    <text evidence="2">The sequence shown here is derived from an EMBL/GenBank/DDBJ whole genome shotgun (WGS) entry which is preliminary data.</text>
</comment>
<dbReference type="Proteomes" id="UP001155500">
    <property type="component" value="Unassembled WGS sequence"/>
</dbReference>
<accession>A0A9X4PBG0</accession>
<evidence type="ECO:0000313" key="3">
    <source>
        <dbReference type="Proteomes" id="UP001155500"/>
    </source>
</evidence>
<evidence type="ECO:0000313" key="2">
    <source>
        <dbReference type="EMBL" id="MDG6894564.1"/>
    </source>
</evidence>
<dbReference type="EMBL" id="LWID01000001">
    <property type="protein sequence ID" value="MDG6894564.1"/>
    <property type="molecule type" value="Genomic_DNA"/>
</dbReference>
<gene>
    <name evidence="2" type="ORF">A6A20_02735</name>
</gene>
<evidence type="ECO:0008006" key="4">
    <source>
        <dbReference type="Google" id="ProtNLM"/>
    </source>
</evidence>
<dbReference type="AlphaFoldDB" id="A0A9X4PBG0"/>
<keyword evidence="3" id="KW-1185">Reference proteome</keyword>
<protein>
    <recommendedName>
        <fullName evidence="4">DUF1351 domain-containing protein</fullName>
    </recommendedName>
</protein>
<organism evidence="2 3">
    <name type="scientific">Volucribacter amazonae</name>
    <dbReference type="NCBI Taxonomy" id="256731"/>
    <lineage>
        <taxon>Bacteria</taxon>
        <taxon>Pseudomonadati</taxon>
        <taxon>Pseudomonadota</taxon>
        <taxon>Gammaproteobacteria</taxon>
        <taxon>Pasteurellales</taxon>
        <taxon>Pasteurellaceae</taxon>
        <taxon>Volucribacter</taxon>
    </lineage>
</organism>